<protein>
    <submittedName>
        <fullName evidence="4">Shikimate 5-dehydrogenase</fullName>
    </submittedName>
</protein>
<dbReference type="PANTHER" id="PTHR21089:SF1">
    <property type="entry name" value="BIFUNCTIONAL 3-DEHYDROQUINATE DEHYDRATASE_SHIKIMATE DEHYDROGENASE, CHLOROPLASTIC"/>
    <property type="match status" value="1"/>
</dbReference>
<gene>
    <name evidence="4" type="ORF">BMYO_1720</name>
</gene>
<dbReference type="InterPro" id="IPR046346">
    <property type="entry name" value="Aminoacid_DH-like_N_sf"/>
</dbReference>
<dbReference type="GO" id="GO:0005829">
    <property type="term" value="C:cytosol"/>
    <property type="evidence" value="ECO:0007669"/>
    <property type="project" value="TreeGrafter"/>
</dbReference>
<dbReference type="OrthoDB" id="9776868at2"/>
<dbReference type="EMBL" id="MWWW01000022">
    <property type="protein sequence ID" value="OZG58197.1"/>
    <property type="molecule type" value="Genomic_DNA"/>
</dbReference>
<dbReference type="GO" id="GO:0004764">
    <property type="term" value="F:shikimate 3-dehydrogenase (NADP+) activity"/>
    <property type="evidence" value="ECO:0007669"/>
    <property type="project" value="InterPro"/>
</dbReference>
<dbReference type="GO" id="GO:0019632">
    <property type="term" value="P:shikimate metabolic process"/>
    <property type="evidence" value="ECO:0007669"/>
    <property type="project" value="TreeGrafter"/>
</dbReference>
<dbReference type="Gene3D" id="3.40.50.720">
    <property type="entry name" value="NAD(P)-binding Rossmann-like Domain"/>
    <property type="match status" value="1"/>
</dbReference>
<evidence type="ECO:0000259" key="3">
    <source>
        <dbReference type="Pfam" id="PF08501"/>
    </source>
</evidence>
<evidence type="ECO:0000313" key="4">
    <source>
        <dbReference type="EMBL" id="OZG58197.1"/>
    </source>
</evidence>
<evidence type="ECO:0000313" key="5">
    <source>
        <dbReference type="Proteomes" id="UP000216871"/>
    </source>
</evidence>
<keyword evidence="2" id="KW-0057">Aromatic amino acid biosynthesis</keyword>
<dbReference type="PANTHER" id="PTHR21089">
    <property type="entry name" value="SHIKIMATE DEHYDROGENASE"/>
    <property type="match status" value="1"/>
</dbReference>
<keyword evidence="5" id="KW-1185">Reference proteome</keyword>
<dbReference type="GO" id="GO:0050661">
    <property type="term" value="F:NADP binding"/>
    <property type="evidence" value="ECO:0007669"/>
    <property type="project" value="TreeGrafter"/>
</dbReference>
<dbReference type="Pfam" id="PF08501">
    <property type="entry name" value="Shikimate_dh_N"/>
    <property type="match status" value="1"/>
</dbReference>
<proteinExistence type="predicted"/>
<name>A0A261FGC6_9BIFI</name>
<comment type="caution">
    <text evidence="4">The sequence shown here is derived from an EMBL/GenBank/DDBJ whole genome shotgun (WGS) entry which is preliminary data.</text>
</comment>
<organism evidence="4 5">
    <name type="scientific">Bifidobacterium myosotis</name>
    <dbReference type="NCBI Taxonomy" id="1630166"/>
    <lineage>
        <taxon>Bacteria</taxon>
        <taxon>Bacillati</taxon>
        <taxon>Actinomycetota</taxon>
        <taxon>Actinomycetes</taxon>
        <taxon>Bifidobacteriales</taxon>
        <taxon>Bifidobacteriaceae</taxon>
        <taxon>Bifidobacterium</taxon>
    </lineage>
</organism>
<dbReference type="Gene3D" id="3.40.50.10860">
    <property type="entry name" value="Leucine Dehydrogenase, chain A, domain 1"/>
    <property type="match status" value="1"/>
</dbReference>
<evidence type="ECO:0000256" key="1">
    <source>
        <dbReference type="ARBA" id="ARBA00004871"/>
    </source>
</evidence>
<dbReference type="AlphaFoldDB" id="A0A261FGC6"/>
<dbReference type="Proteomes" id="UP000216871">
    <property type="component" value="Unassembled WGS sequence"/>
</dbReference>
<accession>A0A261FGC6</accession>
<evidence type="ECO:0000256" key="2">
    <source>
        <dbReference type="ARBA" id="ARBA00023141"/>
    </source>
</evidence>
<dbReference type="InterPro" id="IPR022893">
    <property type="entry name" value="Shikimate_DH_fam"/>
</dbReference>
<dbReference type="RefSeq" id="WP_094668135.1">
    <property type="nucleotide sequence ID" value="NZ_MWWW01000022.1"/>
</dbReference>
<feature type="domain" description="Shikimate dehydrogenase substrate binding N-terminal" evidence="3">
    <location>
        <begin position="8"/>
        <end position="74"/>
    </location>
</feature>
<reference evidence="4 5" key="1">
    <citation type="journal article" date="2017" name="BMC Genomics">
        <title>Comparative genomic and phylogenomic analyses of the Bifidobacteriaceae family.</title>
        <authorList>
            <person name="Lugli G.A."/>
            <person name="Milani C."/>
            <person name="Turroni F."/>
            <person name="Duranti S."/>
            <person name="Mancabelli L."/>
            <person name="Mangifesta M."/>
            <person name="Ferrario C."/>
            <person name="Modesto M."/>
            <person name="Mattarelli P."/>
            <person name="Jiri K."/>
            <person name="van Sinderen D."/>
            <person name="Ventura M."/>
        </authorList>
    </citation>
    <scope>NUCLEOTIDE SEQUENCE [LARGE SCALE GENOMIC DNA]</scope>
    <source>
        <strain evidence="4 5">DSM 100196</strain>
    </source>
</reference>
<keyword evidence="2" id="KW-0028">Amino-acid biosynthesis</keyword>
<comment type="pathway">
    <text evidence="1">Metabolic intermediate biosynthesis; chorismate biosynthesis; chorismate from D-erythrose 4-phosphate and phosphoenolpyruvate: step 4/7.</text>
</comment>
<dbReference type="InterPro" id="IPR013708">
    <property type="entry name" value="Shikimate_DH-bd_N"/>
</dbReference>
<dbReference type="SUPFAM" id="SSF53223">
    <property type="entry name" value="Aminoacid dehydrogenase-like, N-terminal domain"/>
    <property type="match status" value="1"/>
</dbReference>
<dbReference type="InterPro" id="IPR036291">
    <property type="entry name" value="NAD(P)-bd_dom_sf"/>
</dbReference>
<dbReference type="SUPFAM" id="SSF51735">
    <property type="entry name" value="NAD(P)-binding Rossmann-fold domains"/>
    <property type="match status" value="1"/>
</dbReference>
<dbReference type="GO" id="GO:0009073">
    <property type="term" value="P:aromatic amino acid family biosynthetic process"/>
    <property type="evidence" value="ECO:0007669"/>
    <property type="project" value="UniProtKB-KW"/>
</dbReference>
<sequence length="326" mass="35340">MVNHRCAVLGKPIAHSLSPVLHNAAYRSLGLNDWFYDKHEVGEEELDSFLKGLDPSWAGLSLTMPLKKTIQPYGVPSNLWAKELRIANTAVFDWEQATYDNPAWPHGKPCIRLYNTDVVGIQLAFDNANRELGAHHGPDRKHNALIIGNGNTATSAAAACAMMQEIGHVTVAARHPGKNPGLGDVLGRFITTHHPYDEIPLSDAEALLAAAGDATYVINTIPGHAADAVADTLAAAPAGIAPFTGLLLDVVYDPRPTKLMAAWRSRGGRAIGGEEMLLYQALVQVLLMTGIWDDDPPSDADRRLQDTTTEDDHLEIAMRRALEEAL</sequence>
<dbReference type="GO" id="GO:0009423">
    <property type="term" value="P:chorismate biosynthetic process"/>
    <property type="evidence" value="ECO:0007669"/>
    <property type="project" value="TreeGrafter"/>
</dbReference>